<proteinExistence type="predicted"/>
<keyword evidence="1" id="KW-0816">Tricarboxylic acid cycle</keyword>
<evidence type="ECO:0000256" key="5">
    <source>
        <dbReference type="ARBA" id="ARBA00022842"/>
    </source>
</evidence>
<dbReference type="InterPro" id="IPR016102">
    <property type="entry name" value="Succinyl-CoA_synth-like"/>
</dbReference>
<dbReference type="SUPFAM" id="SSF56059">
    <property type="entry name" value="Glutathione synthetase ATP-binding domain-like"/>
    <property type="match status" value="1"/>
</dbReference>
<gene>
    <name evidence="8" type="ORF">IAD50_08220</name>
</gene>
<name>A0A9D1LBI5_9CLOT</name>
<keyword evidence="5" id="KW-0460">Magnesium</keyword>
<dbReference type="Gene3D" id="3.30.470.20">
    <property type="entry name" value="ATP-grasp fold, B domain"/>
    <property type="match status" value="1"/>
</dbReference>
<dbReference type="GO" id="GO:0006104">
    <property type="term" value="P:succinyl-CoA metabolic process"/>
    <property type="evidence" value="ECO:0007669"/>
    <property type="project" value="TreeGrafter"/>
</dbReference>
<dbReference type="Proteomes" id="UP000824089">
    <property type="component" value="Unassembled WGS sequence"/>
</dbReference>
<comment type="caution">
    <text evidence="8">The sequence shown here is derived from an EMBL/GenBank/DDBJ whole genome shotgun (WGS) entry which is preliminary data.</text>
</comment>
<dbReference type="GO" id="GO:0005524">
    <property type="term" value="F:ATP binding"/>
    <property type="evidence" value="ECO:0007669"/>
    <property type="project" value="UniProtKB-UniRule"/>
</dbReference>
<feature type="domain" description="ATP-grasp" evidence="7">
    <location>
        <begin position="9"/>
        <end position="233"/>
    </location>
</feature>
<dbReference type="Pfam" id="PF08442">
    <property type="entry name" value="ATP-grasp_2"/>
    <property type="match status" value="1"/>
</dbReference>
<dbReference type="GO" id="GO:0042709">
    <property type="term" value="C:succinate-CoA ligase complex"/>
    <property type="evidence" value="ECO:0007669"/>
    <property type="project" value="TreeGrafter"/>
</dbReference>
<dbReference type="Gene3D" id="3.40.50.261">
    <property type="entry name" value="Succinyl-CoA synthetase domains"/>
    <property type="match status" value="1"/>
</dbReference>
<evidence type="ECO:0000256" key="2">
    <source>
        <dbReference type="ARBA" id="ARBA00022598"/>
    </source>
</evidence>
<evidence type="ECO:0000256" key="1">
    <source>
        <dbReference type="ARBA" id="ARBA00022532"/>
    </source>
</evidence>
<evidence type="ECO:0000256" key="4">
    <source>
        <dbReference type="ARBA" id="ARBA00022741"/>
    </source>
</evidence>
<dbReference type="InterPro" id="IPR005809">
    <property type="entry name" value="Succ_CoA_ligase-like_bsu"/>
</dbReference>
<dbReference type="SUPFAM" id="SSF52210">
    <property type="entry name" value="Succinyl-CoA synthetase domains"/>
    <property type="match status" value="1"/>
</dbReference>
<reference evidence="8" key="2">
    <citation type="journal article" date="2021" name="PeerJ">
        <title>Extensive microbial diversity within the chicken gut microbiome revealed by metagenomics and culture.</title>
        <authorList>
            <person name="Gilroy R."/>
            <person name="Ravi A."/>
            <person name="Getino M."/>
            <person name="Pursley I."/>
            <person name="Horton D.L."/>
            <person name="Alikhan N.F."/>
            <person name="Baker D."/>
            <person name="Gharbi K."/>
            <person name="Hall N."/>
            <person name="Watson M."/>
            <person name="Adriaenssens E.M."/>
            <person name="Foster-Nyarko E."/>
            <person name="Jarju S."/>
            <person name="Secka A."/>
            <person name="Antonio M."/>
            <person name="Oren A."/>
            <person name="Chaudhuri R.R."/>
            <person name="La Ragione R."/>
            <person name="Hildebrand F."/>
            <person name="Pallen M.J."/>
        </authorList>
    </citation>
    <scope>NUCLEOTIDE SEQUENCE</scope>
    <source>
        <strain evidence="8">CHK195-4489</strain>
    </source>
</reference>
<dbReference type="GO" id="GO:0004775">
    <property type="term" value="F:succinate-CoA ligase (ADP-forming) activity"/>
    <property type="evidence" value="ECO:0007669"/>
    <property type="project" value="TreeGrafter"/>
</dbReference>
<keyword evidence="2 8" id="KW-0436">Ligase</keyword>
<dbReference type="Gene3D" id="3.30.1490.20">
    <property type="entry name" value="ATP-grasp fold, A domain"/>
    <property type="match status" value="1"/>
</dbReference>
<protein>
    <submittedName>
        <fullName evidence="8">Acetate--CoA ligase family protein</fullName>
    </submittedName>
</protein>
<keyword evidence="3" id="KW-0479">Metal-binding</keyword>
<evidence type="ECO:0000313" key="9">
    <source>
        <dbReference type="Proteomes" id="UP000824089"/>
    </source>
</evidence>
<evidence type="ECO:0000313" key="8">
    <source>
        <dbReference type="EMBL" id="HIU30263.1"/>
    </source>
</evidence>
<dbReference type="EMBL" id="DVMM01000181">
    <property type="protein sequence ID" value="HIU30263.1"/>
    <property type="molecule type" value="Genomic_DNA"/>
</dbReference>
<evidence type="ECO:0000256" key="6">
    <source>
        <dbReference type="PROSITE-ProRule" id="PRU00409"/>
    </source>
</evidence>
<dbReference type="InterPro" id="IPR011761">
    <property type="entry name" value="ATP-grasp"/>
</dbReference>
<dbReference type="PIRSF" id="PIRSF001554">
    <property type="entry name" value="SucCS_beta"/>
    <property type="match status" value="1"/>
</dbReference>
<dbReference type="GO" id="GO:0046872">
    <property type="term" value="F:metal ion binding"/>
    <property type="evidence" value="ECO:0007669"/>
    <property type="project" value="UniProtKB-KW"/>
</dbReference>
<keyword evidence="4 6" id="KW-0547">Nucleotide-binding</keyword>
<dbReference type="InterPro" id="IPR013650">
    <property type="entry name" value="ATP-grasp_succ-CoA_synth-type"/>
</dbReference>
<dbReference type="InterPro" id="IPR005811">
    <property type="entry name" value="SUCC_ACL_C"/>
</dbReference>
<dbReference type="PANTHER" id="PTHR11815">
    <property type="entry name" value="SUCCINYL-COA SYNTHETASE BETA CHAIN"/>
    <property type="match status" value="1"/>
</dbReference>
<dbReference type="Pfam" id="PF00549">
    <property type="entry name" value="Ligase_CoA"/>
    <property type="match status" value="1"/>
</dbReference>
<keyword evidence="6" id="KW-0067">ATP-binding</keyword>
<dbReference type="PROSITE" id="PS50975">
    <property type="entry name" value="ATP_GRASP"/>
    <property type="match status" value="1"/>
</dbReference>
<evidence type="ECO:0000256" key="3">
    <source>
        <dbReference type="ARBA" id="ARBA00022723"/>
    </source>
</evidence>
<reference evidence="8" key="1">
    <citation type="submission" date="2020-10" db="EMBL/GenBank/DDBJ databases">
        <authorList>
            <person name="Gilroy R."/>
        </authorList>
    </citation>
    <scope>NUCLEOTIDE SEQUENCE</scope>
    <source>
        <strain evidence="8">CHK195-4489</strain>
    </source>
</reference>
<evidence type="ECO:0000259" key="7">
    <source>
        <dbReference type="PROSITE" id="PS50975"/>
    </source>
</evidence>
<dbReference type="PANTHER" id="PTHR11815:SF10">
    <property type="entry name" value="SUCCINATE--COA LIGASE [GDP-FORMING] SUBUNIT BETA, MITOCHONDRIAL"/>
    <property type="match status" value="1"/>
</dbReference>
<dbReference type="GO" id="GO:0006099">
    <property type="term" value="P:tricarboxylic acid cycle"/>
    <property type="evidence" value="ECO:0007669"/>
    <property type="project" value="UniProtKB-KW"/>
</dbReference>
<dbReference type="AlphaFoldDB" id="A0A9D1LBI5"/>
<sequence>MDLMEYKAKELFSAGGLPVQKFAHIGEEALARGDAELIRAAAELAYPVVVKAQVMTGGRGKAGGIKFAENETELVKRTREIIGMNIKGHTVHSVMIVEKAEVIKEFYLSILLDRMTKGPVIIFSPLGGVEIEQVAKETPEMIFKTPIHPFGGIEAYHTAYIADKIRLVYPEFGIDLQKELGILLRNLYALFLKSDCLLCEVNPLALCRKDGAAHLLALDGKVSVDDSAVKRQPWLAEYTAAMPKHPLSREAENFGFLYIPCEEDGEIAVMSNGSGMLMSCIDLITRDGMSVRAVLDLGGGATAERIQEAVRIILSDERTRHLFINIFGGITRCDEVAGGIRRAYEAGHLTKPVILRFEGTNKARGLEIISGIPGVTYADSLLEGVAVLSAEKNGSKGGGRK</sequence>
<accession>A0A9D1LBI5</accession>
<dbReference type="InterPro" id="IPR013815">
    <property type="entry name" value="ATP_grasp_subdomain_1"/>
</dbReference>
<organism evidence="8 9">
    <name type="scientific">Candidatus Egerieisoma faecipullorum</name>
    <dbReference type="NCBI Taxonomy" id="2840963"/>
    <lineage>
        <taxon>Bacteria</taxon>
        <taxon>Bacillati</taxon>
        <taxon>Bacillota</taxon>
        <taxon>Clostridia</taxon>
        <taxon>Eubacteriales</taxon>
        <taxon>Clostridiaceae</taxon>
        <taxon>Clostridiaceae incertae sedis</taxon>
        <taxon>Candidatus Egerieisoma</taxon>
    </lineage>
</organism>